<sequence length="212" mass="23108">MSLATTQILPIQCLPRIPQFNEGDILADDAPALTADAMASTNAAVIDDLLPNLLDDHQHWDLLAITIQNSLHAFLNGNYMLSRALTLSILSYHFRAYISILGADRASGSNTLSAIGDLTPATRSSHGISLVNGVPSFLPQMQAPHSSTNHRDVSASTTYRVLPFNAWCMFLSLKWQFLSKENLAAPTTACCIFPLLDEESTLVHPNFQSSNI</sequence>
<accession>A0A8T2S6Z8</accession>
<evidence type="ECO:0000313" key="2">
    <source>
        <dbReference type="Proteomes" id="UP000825935"/>
    </source>
</evidence>
<comment type="caution">
    <text evidence="1">The sequence shown here is derived from an EMBL/GenBank/DDBJ whole genome shotgun (WGS) entry which is preliminary data.</text>
</comment>
<evidence type="ECO:0000313" key="1">
    <source>
        <dbReference type="EMBL" id="KAH7306784.1"/>
    </source>
</evidence>
<organism evidence="1 2">
    <name type="scientific">Ceratopteris richardii</name>
    <name type="common">Triangle waterfern</name>
    <dbReference type="NCBI Taxonomy" id="49495"/>
    <lineage>
        <taxon>Eukaryota</taxon>
        <taxon>Viridiplantae</taxon>
        <taxon>Streptophyta</taxon>
        <taxon>Embryophyta</taxon>
        <taxon>Tracheophyta</taxon>
        <taxon>Polypodiopsida</taxon>
        <taxon>Polypodiidae</taxon>
        <taxon>Polypodiales</taxon>
        <taxon>Pteridineae</taxon>
        <taxon>Pteridaceae</taxon>
        <taxon>Parkerioideae</taxon>
        <taxon>Ceratopteris</taxon>
    </lineage>
</organism>
<protein>
    <submittedName>
        <fullName evidence="1">Uncharacterized protein</fullName>
    </submittedName>
</protein>
<dbReference type="Proteomes" id="UP000825935">
    <property type="component" value="Chromosome 22"/>
</dbReference>
<dbReference type="EMBL" id="CM035427">
    <property type="protein sequence ID" value="KAH7306784.1"/>
    <property type="molecule type" value="Genomic_DNA"/>
</dbReference>
<dbReference type="AlphaFoldDB" id="A0A8T2S6Z8"/>
<gene>
    <name evidence="1" type="ORF">KP509_22G030200</name>
</gene>
<proteinExistence type="predicted"/>
<reference evidence="1" key="1">
    <citation type="submission" date="2021-08" db="EMBL/GenBank/DDBJ databases">
        <title>WGS assembly of Ceratopteris richardii.</title>
        <authorList>
            <person name="Marchant D.B."/>
            <person name="Chen G."/>
            <person name="Jenkins J."/>
            <person name="Shu S."/>
            <person name="Leebens-Mack J."/>
            <person name="Grimwood J."/>
            <person name="Schmutz J."/>
            <person name="Soltis P."/>
            <person name="Soltis D."/>
            <person name="Chen Z.-H."/>
        </authorList>
    </citation>
    <scope>NUCLEOTIDE SEQUENCE</scope>
    <source>
        <strain evidence="1">Whitten #5841</strain>
        <tissue evidence="1">Leaf</tissue>
    </source>
</reference>
<name>A0A8T2S6Z8_CERRI</name>
<keyword evidence="2" id="KW-1185">Reference proteome</keyword>